<keyword evidence="2" id="KW-0378">Hydrolase</keyword>
<dbReference type="RefSeq" id="WP_153971545.1">
    <property type="nucleotide sequence ID" value="NZ_JACRWE010000001.1"/>
</dbReference>
<keyword evidence="3" id="KW-1185">Reference proteome</keyword>
<dbReference type="InterPro" id="IPR051916">
    <property type="entry name" value="GPI-anchor_lipid_remodeler"/>
</dbReference>
<evidence type="ECO:0000313" key="2">
    <source>
        <dbReference type="EMBL" id="MBC5995239.1"/>
    </source>
</evidence>
<dbReference type="GO" id="GO:0004519">
    <property type="term" value="F:endonuclease activity"/>
    <property type="evidence" value="ECO:0007669"/>
    <property type="project" value="UniProtKB-KW"/>
</dbReference>
<dbReference type="Gene3D" id="3.60.10.10">
    <property type="entry name" value="Endonuclease/exonuclease/phosphatase"/>
    <property type="match status" value="1"/>
</dbReference>
<comment type="caution">
    <text evidence="2">The sequence shown here is derived from an EMBL/GenBank/DDBJ whole genome shotgun (WGS) entry which is preliminary data.</text>
</comment>
<dbReference type="PANTHER" id="PTHR14859:SF1">
    <property type="entry name" value="PGAP2-INTERACTING PROTEIN"/>
    <property type="match status" value="1"/>
</dbReference>
<dbReference type="InterPro" id="IPR005135">
    <property type="entry name" value="Endo/exonuclease/phosphatase"/>
</dbReference>
<name>A0ABR7JK12_9FIRM</name>
<accession>A0ABR7JK12</accession>
<feature type="domain" description="Endonuclease/exonuclease/phosphatase" evidence="1">
    <location>
        <begin position="4"/>
        <end position="203"/>
    </location>
</feature>
<dbReference type="Proteomes" id="UP000609849">
    <property type="component" value="Unassembled WGS sequence"/>
</dbReference>
<dbReference type="PANTHER" id="PTHR14859">
    <property type="entry name" value="CALCOFLUOR WHITE HYPERSENSITIVE PROTEIN PRECURSOR"/>
    <property type="match status" value="1"/>
</dbReference>
<organism evidence="2 3">
    <name type="scientific">Romboutsia faecis</name>
    <dbReference type="NCBI Taxonomy" id="2764597"/>
    <lineage>
        <taxon>Bacteria</taxon>
        <taxon>Bacillati</taxon>
        <taxon>Bacillota</taxon>
        <taxon>Clostridia</taxon>
        <taxon>Peptostreptococcales</taxon>
        <taxon>Peptostreptococcaceae</taxon>
        <taxon>Romboutsia</taxon>
    </lineage>
</organism>
<protein>
    <submittedName>
        <fullName evidence="2">Endonuclease/exonuclease/phosphatase family protein</fullName>
    </submittedName>
</protein>
<dbReference type="SUPFAM" id="SSF56219">
    <property type="entry name" value="DNase I-like"/>
    <property type="match status" value="1"/>
</dbReference>
<keyword evidence="2" id="KW-0255">Endonuclease</keyword>
<evidence type="ECO:0000259" key="1">
    <source>
        <dbReference type="Pfam" id="PF03372"/>
    </source>
</evidence>
<reference evidence="2 3" key="1">
    <citation type="submission" date="2020-08" db="EMBL/GenBank/DDBJ databases">
        <authorList>
            <person name="Liu C."/>
            <person name="Sun Q."/>
        </authorList>
    </citation>
    <scope>NUCLEOTIDE SEQUENCE [LARGE SCALE GENOMIC DNA]</scope>
    <source>
        <strain evidence="2 3">NSJ-18</strain>
    </source>
</reference>
<gene>
    <name evidence="2" type="ORF">H8923_00570</name>
</gene>
<dbReference type="Pfam" id="PF03372">
    <property type="entry name" value="Exo_endo_phos"/>
    <property type="match status" value="1"/>
</dbReference>
<dbReference type="InterPro" id="IPR036691">
    <property type="entry name" value="Endo/exonu/phosph_ase_sf"/>
</dbReference>
<keyword evidence="2" id="KW-0540">Nuclease</keyword>
<proteinExistence type="predicted"/>
<sequence length="210" mass="24345">MKVVSYNIHRGTDISNKSTLKEMIKYLKDLDSDIICLQEVLYYQFIKIKSTLGMEGAFAANVDNKIMKYGVCTLSKSKIESSNHILLSSKKEQRGLLSIKLLIENKHHFNIINTHLGLDKEERNKQIIEVLNFKDRLTGSVIICGDFNDKNIDLGSYYDSAVYLKHYNIPTLPKYNARIDYIFVDKNHIPKEYIVDKVLFSDHYPIICKF</sequence>
<evidence type="ECO:0000313" key="3">
    <source>
        <dbReference type="Proteomes" id="UP000609849"/>
    </source>
</evidence>
<dbReference type="EMBL" id="JACRWE010000001">
    <property type="protein sequence ID" value="MBC5995239.1"/>
    <property type="molecule type" value="Genomic_DNA"/>
</dbReference>